<dbReference type="CDD" id="cd01392">
    <property type="entry name" value="HTH_LacI"/>
    <property type="match status" value="1"/>
</dbReference>
<feature type="domain" description="HTH lacI-type" evidence="5">
    <location>
        <begin position="2"/>
        <end position="56"/>
    </location>
</feature>
<dbReference type="SUPFAM" id="SSF53822">
    <property type="entry name" value="Periplasmic binding protein-like I"/>
    <property type="match status" value="1"/>
</dbReference>
<dbReference type="SUPFAM" id="SSF47413">
    <property type="entry name" value="lambda repressor-like DNA-binding domains"/>
    <property type="match status" value="1"/>
</dbReference>
<dbReference type="OrthoDB" id="3595338at2"/>
<dbReference type="EMBL" id="QVFU01000004">
    <property type="protein sequence ID" value="RFS47340.1"/>
    <property type="molecule type" value="Genomic_DNA"/>
</dbReference>
<dbReference type="GO" id="GO:0003700">
    <property type="term" value="F:DNA-binding transcription factor activity"/>
    <property type="evidence" value="ECO:0007669"/>
    <property type="project" value="TreeGrafter"/>
</dbReference>
<gene>
    <name evidence="6" type="ORF">D0Q02_07230</name>
</gene>
<comment type="caution">
    <text evidence="6">The sequence shown here is derived from an EMBL/GenBank/DDBJ whole genome shotgun (WGS) entry which is preliminary data.</text>
</comment>
<dbReference type="PROSITE" id="PS00356">
    <property type="entry name" value="HTH_LACI_1"/>
    <property type="match status" value="1"/>
</dbReference>
<evidence type="ECO:0000313" key="7">
    <source>
        <dbReference type="Proteomes" id="UP000262621"/>
    </source>
</evidence>
<accession>A0A372G3N8</accession>
<dbReference type="GO" id="GO:0000976">
    <property type="term" value="F:transcription cis-regulatory region binding"/>
    <property type="evidence" value="ECO:0007669"/>
    <property type="project" value="TreeGrafter"/>
</dbReference>
<dbReference type="Gene3D" id="1.10.260.40">
    <property type="entry name" value="lambda repressor-like DNA-binding domains"/>
    <property type="match status" value="1"/>
</dbReference>
<sequence length="351" mass="38150">MATMAEVARIAGVSTTTVSHVLNKTRKVAPETEELVRKALESTGYRHNLAARALATQSTDTIGLAMSVVTNPYFAALIRDIERHLRRAGYTLILADTNDDPEVELDVINHLLARRVSGLIVNPLEGHSELTQCLQKLLDEQLPTIFLDRRSTLPGDQVYSECLDSIHHLTAHLAAQGHHRIGYVRGAVREMSAQDRLAGYHRAVAELGLATDPALVIAGESDERVAEQRLVEHLASDEPATALVVSNNQMTLGALRAIRRAGLKVPHDIALVCYDDFEWADLFDPQISAMAQDAARLASTAVELLLARIRRPDRAPQSVVVPATFRHRDSCGCGAVPHQAQGSVDSVLAAG</sequence>
<dbReference type="CDD" id="cd06267">
    <property type="entry name" value="PBP1_LacI_sugar_binding-like"/>
    <property type="match status" value="1"/>
</dbReference>
<protein>
    <submittedName>
        <fullName evidence="6">LacI family transcriptional regulator</fullName>
    </submittedName>
</protein>
<keyword evidence="7" id="KW-1185">Reference proteome</keyword>
<evidence type="ECO:0000256" key="4">
    <source>
        <dbReference type="ARBA" id="ARBA00023163"/>
    </source>
</evidence>
<evidence type="ECO:0000313" key="6">
    <source>
        <dbReference type="EMBL" id="RFS47340.1"/>
    </source>
</evidence>
<dbReference type="InterPro" id="IPR010982">
    <property type="entry name" value="Lambda_DNA-bd_dom_sf"/>
</dbReference>
<evidence type="ECO:0000256" key="3">
    <source>
        <dbReference type="ARBA" id="ARBA00023125"/>
    </source>
</evidence>
<dbReference type="Pfam" id="PF13377">
    <property type="entry name" value="Peripla_BP_3"/>
    <property type="match status" value="1"/>
</dbReference>
<keyword evidence="1" id="KW-0678">Repressor</keyword>
<dbReference type="Gene3D" id="3.40.50.2300">
    <property type="match status" value="2"/>
</dbReference>
<dbReference type="InterPro" id="IPR046335">
    <property type="entry name" value="LacI/GalR-like_sensor"/>
</dbReference>
<dbReference type="Pfam" id="PF00356">
    <property type="entry name" value="LacI"/>
    <property type="match status" value="1"/>
</dbReference>
<keyword evidence="2" id="KW-0805">Transcription regulation</keyword>
<dbReference type="PANTHER" id="PTHR30146">
    <property type="entry name" value="LACI-RELATED TRANSCRIPTIONAL REPRESSOR"/>
    <property type="match status" value="1"/>
</dbReference>
<evidence type="ECO:0000256" key="1">
    <source>
        <dbReference type="ARBA" id="ARBA00022491"/>
    </source>
</evidence>
<proteinExistence type="predicted"/>
<evidence type="ECO:0000259" key="5">
    <source>
        <dbReference type="PROSITE" id="PS50932"/>
    </source>
</evidence>
<dbReference type="PANTHER" id="PTHR30146:SF148">
    <property type="entry name" value="HTH-TYPE TRANSCRIPTIONAL REPRESSOR PURR-RELATED"/>
    <property type="match status" value="1"/>
</dbReference>
<dbReference type="InterPro" id="IPR000843">
    <property type="entry name" value="HTH_LacI"/>
</dbReference>
<name>A0A372G3N8_9ACTN</name>
<keyword evidence="4" id="KW-0804">Transcription</keyword>
<keyword evidence="3" id="KW-0238">DNA-binding</keyword>
<dbReference type="SMART" id="SM00354">
    <property type="entry name" value="HTH_LACI"/>
    <property type="match status" value="1"/>
</dbReference>
<evidence type="ECO:0000256" key="2">
    <source>
        <dbReference type="ARBA" id="ARBA00023015"/>
    </source>
</evidence>
<organism evidence="6 7">
    <name type="scientific">Micromonospora craniellae</name>
    <dbReference type="NCBI Taxonomy" id="2294034"/>
    <lineage>
        <taxon>Bacteria</taxon>
        <taxon>Bacillati</taxon>
        <taxon>Actinomycetota</taxon>
        <taxon>Actinomycetes</taxon>
        <taxon>Micromonosporales</taxon>
        <taxon>Micromonosporaceae</taxon>
        <taxon>Micromonospora</taxon>
    </lineage>
</organism>
<dbReference type="InterPro" id="IPR028082">
    <property type="entry name" value="Peripla_BP_I"/>
</dbReference>
<reference evidence="6 7" key="1">
    <citation type="submission" date="2018-08" db="EMBL/GenBank/DDBJ databases">
        <title>Verrucosispora craniellae sp. nov., isolated from a marine sponge in the South China Sea.</title>
        <authorList>
            <person name="Li L."/>
            <person name="Lin H.W."/>
        </authorList>
    </citation>
    <scope>NUCLEOTIDE SEQUENCE [LARGE SCALE GENOMIC DNA]</scope>
    <source>
        <strain evidence="6 7">LHW63014</strain>
    </source>
</reference>
<dbReference type="PROSITE" id="PS50932">
    <property type="entry name" value="HTH_LACI_2"/>
    <property type="match status" value="1"/>
</dbReference>
<dbReference type="AlphaFoldDB" id="A0A372G3N8"/>
<dbReference type="Proteomes" id="UP000262621">
    <property type="component" value="Unassembled WGS sequence"/>
</dbReference>